<protein>
    <submittedName>
        <fullName evidence="1">Uncharacterized protein</fullName>
    </submittedName>
</protein>
<dbReference type="RefSeq" id="WP_160592641.1">
    <property type="nucleotide sequence ID" value="NZ_CP047895.1"/>
</dbReference>
<name>A0A7Z2NWJ2_9SPHN</name>
<organism evidence="1 2">
    <name type="scientific">Sphingomonas changnyeongensis</name>
    <dbReference type="NCBI Taxonomy" id="2698679"/>
    <lineage>
        <taxon>Bacteria</taxon>
        <taxon>Pseudomonadati</taxon>
        <taxon>Pseudomonadota</taxon>
        <taxon>Alphaproteobacteria</taxon>
        <taxon>Sphingomonadales</taxon>
        <taxon>Sphingomonadaceae</taxon>
        <taxon>Sphingomonas</taxon>
    </lineage>
</organism>
<evidence type="ECO:0000313" key="2">
    <source>
        <dbReference type="Proteomes" id="UP000464468"/>
    </source>
</evidence>
<accession>A0A7Z2NWJ2</accession>
<dbReference type="Proteomes" id="UP000464468">
    <property type="component" value="Chromosome"/>
</dbReference>
<dbReference type="KEGG" id="schy:GVO57_07520"/>
<proteinExistence type="predicted"/>
<evidence type="ECO:0000313" key="1">
    <source>
        <dbReference type="EMBL" id="QHL90714.1"/>
    </source>
</evidence>
<reference evidence="1 2" key="1">
    <citation type="submission" date="2020-01" db="EMBL/GenBank/DDBJ databases">
        <title>Sphingomonas sp. C33 whole genome sequece.</title>
        <authorList>
            <person name="Park C."/>
        </authorList>
    </citation>
    <scope>NUCLEOTIDE SEQUENCE [LARGE SCALE GENOMIC DNA]</scope>
    <source>
        <strain evidence="1 2">C33</strain>
    </source>
</reference>
<sequence>MMGIDVDRLLGAARLIGAASPAFGALVEVIRPLLDDGASRQLDDALRDARRDSDDAHRAVQALARP</sequence>
<dbReference type="AlphaFoldDB" id="A0A7Z2NWJ2"/>
<keyword evidence="2" id="KW-1185">Reference proteome</keyword>
<dbReference type="EMBL" id="CP047895">
    <property type="protein sequence ID" value="QHL90714.1"/>
    <property type="molecule type" value="Genomic_DNA"/>
</dbReference>
<gene>
    <name evidence="1" type="ORF">GVO57_07520</name>
</gene>